<keyword evidence="1" id="KW-1133">Transmembrane helix</keyword>
<proteinExistence type="predicted"/>
<gene>
    <name evidence="2" type="ORF">OCA8868_03318</name>
</gene>
<keyword evidence="1" id="KW-0812">Transmembrane</keyword>
<name>A0A238KTN1_9RHOB</name>
<evidence type="ECO:0000313" key="3">
    <source>
        <dbReference type="Proteomes" id="UP000203464"/>
    </source>
</evidence>
<keyword evidence="1" id="KW-0472">Membrane</keyword>
<reference evidence="3" key="1">
    <citation type="submission" date="2017-05" db="EMBL/GenBank/DDBJ databases">
        <authorList>
            <person name="Rodrigo-Torres L."/>
            <person name="Arahal R. D."/>
            <person name="Lucena T."/>
        </authorList>
    </citation>
    <scope>NUCLEOTIDE SEQUENCE [LARGE SCALE GENOMIC DNA]</scope>
    <source>
        <strain evidence="3">CECT 8868</strain>
    </source>
</reference>
<evidence type="ECO:0000256" key="1">
    <source>
        <dbReference type="SAM" id="Phobius"/>
    </source>
</evidence>
<evidence type="ECO:0008006" key="4">
    <source>
        <dbReference type="Google" id="ProtNLM"/>
    </source>
</evidence>
<protein>
    <recommendedName>
        <fullName evidence="4">TcpE family protein</fullName>
    </recommendedName>
</protein>
<dbReference type="AlphaFoldDB" id="A0A238KTN1"/>
<feature type="transmembrane region" description="Helical" evidence="1">
    <location>
        <begin position="54"/>
        <end position="71"/>
    </location>
</feature>
<keyword evidence="3" id="KW-1185">Reference proteome</keyword>
<accession>A0A238KTN1</accession>
<dbReference type="Proteomes" id="UP000203464">
    <property type="component" value="Unassembled WGS sequence"/>
</dbReference>
<dbReference type="EMBL" id="FXYD01000008">
    <property type="protein sequence ID" value="SMX45512.1"/>
    <property type="molecule type" value="Genomic_DNA"/>
</dbReference>
<organism evidence="2 3">
    <name type="scientific">Octadecabacter ascidiaceicola</name>
    <dbReference type="NCBI Taxonomy" id="1655543"/>
    <lineage>
        <taxon>Bacteria</taxon>
        <taxon>Pseudomonadati</taxon>
        <taxon>Pseudomonadota</taxon>
        <taxon>Alphaproteobacteria</taxon>
        <taxon>Rhodobacterales</taxon>
        <taxon>Roseobacteraceae</taxon>
        <taxon>Octadecabacter</taxon>
    </lineage>
</organism>
<sequence>MVLMEKENEPLRVTTYGNPPGLNVETFFRRDFQVLAMVVITPFFILGADSVPMFARLLSFLICWGAVGFYIRWNTKTHRPMAFEADRTGFRIKGGRLRHWNTFLGVSVERHVVKARAERQANNVRAVSIWERLGFLVGRY</sequence>
<evidence type="ECO:0000313" key="2">
    <source>
        <dbReference type="EMBL" id="SMX45512.1"/>
    </source>
</evidence>